<sequence length="164" mass="18936">MVITGHWIDSSWKLRKRVSSFVRVPLPQRGVEIFVTIFKCLKEWGIENKIFTISVDNSSNKNMAIRLLKDTFSMSKKLVCGGNLFHVQCCAQVLNLVVQDGFRQTVNITEYIRESVEFMNCLDGRLLLFVDIVHQLQLSGRKLIHDCRARWNSTFGMFSCAVKF</sequence>
<comment type="caution">
    <text evidence="6">The sequence shown here is derived from an EMBL/GenBank/DDBJ whole genome shotgun (WGS) entry which is preliminary data.</text>
</comment>
<evidence type="ECO:0000256" key="1">
    <source>
        <dbReference type="ARBA" id="ARBA00004123"/>
    </source>
</evidence>
<dbReference type="SUPFAM" id="SSF53098">
    <property type="entry name" value="Ribonuclease H-like"/>
    <property type="match status" value="1"/>
</dbReference>
<accession>A0ABD2YRN1</accession>
<gene>
    <name evidence="6" type="ORF">ACH5RR_029437</name>
</gene>
<evidence type="ECO:0000256" key="3">
    <source>
        <dbReference type="ARBA" id="ARBA00022771"/>
    </source>
</evidence>
<keyword evidence="7" id="KW-1185">Reference proteome</keyword>
<evidence type="ECO:0000256" key="5">
    <source>
        <dbReference type="ARBA" id="ARBA00023242"/>
    </source>
</evidence>
<dbReference type="InterPro" id="IPR012337">
    <property type="entry name" value="RNaseH-like_sf"/>
</dbReference>
<evidence type="ECO:0000256" key="4">
    <source>
        <dbReference type="ARBA" id="ARBA00022833"/>
    </source>
</evidence>
<comment type="subcellular location">
    <subcellularLocation>
        <location evidence="1">Nucleus</location>
    </subcellularLocation>
</comment>
<dbReference type="GO" id="GO:0008270">
    <property type="term" value="F:zinc ion binding"/>
    <property type="evidence" value="ECO:0007669"/>
    <property type="project" value="UniProtKB-KW"/>
</dbReference>
<proteinExistence type="predicted"/>
<evidence type="ECO:0008006" key="8">
    <source>
        <dbReference type="Google" id="ProtNLM"/>
    </source>
</evidence>
<dbReference type="EMBL" id="JBJUIK010000012">
    <property type="protein sequence ID" value="KAL3510036.1"/>
    <property type="molecule type" value="Genomic_DNA"/>
</dbReference>
<organism evidence="6 7">
    <name type="scientific">Cinchona calisaya</name>
    <dbReference type="NCBI Taxonomy" id="153742"/>
    <lineage>
        <taxon>Eukaryota</taxon>
        <taxon>Viridiplantae</taxon>
        <taxon>Streptophyta</taxon>
        <taxon>Embryophyta</taxon>
        <taxon>Tracheophyta</taxon>
        <taxon>Spermatophyta</taxon>
        <taxon>Magnoliopsida</taxon>
        <taxon>eudicotyledons</taxon>
        <taxon>Gunneridae</taxon>
        <taxon>Pentapetalae</taxon>
        <taxon>asterids</taxon>
        <taxon>lamiids</taxon>
        <taxon>Gentianales</taxon>
        <taxon>Rubiaceae</taxon>
        <taxon>Cinchonoideae</taxon>
        <taxon>Cinchoneae</taxon>
        <taxon>Cinchona</taxon>
    </lineage>
</organism>
<dbReference type="PANTHER" id="PTHR46481">
    <property type="entry name" value="ZINC FINGER BED DOMAIN-CONTAINING PROTEIN 4"/>
    <property type="match status" value="1"/>
</dbReference>
<keyword evidence="4" id="KW-0862">Zinc</keyword>
<reference evidence="6 7" key="1">
    <citation type="submission" date="2024-11" db="EMBL/GenBank/DDBJ databases">
        <title>A near-complete genome assembly of Cinchona calisaya.</title>
        <authorList>
            <person name="Lian D.C."/>
            <person name="Zhao X.W."/>
            <person name="Wei L."/>
        </authorList>
    </citation>
    <scope>NUCLEOTIDE SEQUENCE [LARGE SCALE GENOMIC DNA]</scope>
    <source>
        <tissue evidence="6">Nenye</tissue>
    </source>
</reference>
<keyword evidence="2" id="KW-0479">Metal-binding</keyword>
<keyword evidence="5" id="KW-0539">Nucleus</keyword>
<dbReference type="PANTHER" id="PTHR46481:SF10">
    <property type="entry name" value="ZINC FINGER BED DOMAIN-CONTAINING PROTEIN 39"/>
    <property type="match status" value="1"/>
</dbReference>
<dbReference type="AlphaFoldDB" id="A0ABD2YRN1"/>
<evidence type="ECO:0000313" key="7">
    <source>
        <dbReference type="Proteomes" id="UP001630127"/>
    </source>
</evidence>
<evidence type="ECO:0000313" key="6">
    <source>
        <dbReference type="EMBL" id="KAL3510036.1"/>
    </source>
</evidence>
<dbReference type="Proteomes" id="UP001630127">
    <property type="component" value="Unassembled WGS sequence"/>
</dbReference>
<dbReference type="GO" id="GO:0005634">
    <property type="term" value="C:nucleus"/>
    <property type="evidence" value="ECO:0007669"/>
    <property type="project" value="UniProtKB-SubCell"/>
</dbReference>
<name>A0ABD2YRN1_9GENT</name>
<dbReference type="InterPro" id="IPR052035">
    <property type="entry name" value="ZnF_BED_domain_contain"/>
</dbReference>
<evidence type="ECO:0000256" key="2">
    <source>
        <dbReference type="ARBA" id="ARBA00022723"/>
    </source>
</evidence>
<keyword evidence="3" id="KW-0863">Zinc-finger</keyword>
<protein>
    <recommendedName>
        <fullName evidence="8">Transposase</fullName>
    </recommendedName>
</protein>